<name>A0A2G6K6U9_9BACT</name>
<evidence type="ECO:0000313" key="1">
    <source>
        <dbReference type="EMBL" id="PIE31416.1"/>
    </source>
</evidence>
<reference evidence="1 2" key="1">
    <citation type="submission" date="2017-10" db="EMBL/GenBank/DDBJ databases">
        <title>Novel microbial diversity and functional potential in the marine mammal oral microbiome.</title>
        <authorList>
            <person name="Dudek N.K."/>
            <person name="Sun C.L."/>
            <person name="Burstein D."/>
            <person name="Kantor R.S."/>
            <person name="Aliaga Goltsman D.S."/>
            <person name="Bik E.M."/>
            <person name="Thomas B.C."/>
            <person name="Banfield J.F."/>
            <person name="Relman D.A."/>
        </authorList>
    </citation>
    <scope>NUCLEOTIDE SEQUENCE [LARGE SCALE GENOMIC DNA]</scope>
    <source>
        <strain evidence="1">DOLJORAL78_47_16</strain>
    </source>
</reference>
<evidence type="ECO:0000313" key="2">
    <source>
        <dbReference type="Proteomes" id="UP000230821"/>
    </source>
</evidence>
<sequence>MQACVEVTTNNDFELSASDTMDSCLRGNDSGLTRNIDVIFAKAGLHTDAIHPFKPATYTDWYMSRRKPLHTFHKREQLLRI</sequence>
<protein>
    <submittedName>
        <fullName evidence="1">Uncharacterized protein</fullName>
    </submittedName>
</protein>
<comment type="caution">
    <text evidence="1">The sequence shown here is derived from an EMBL/GenBank/DDBJ whole genome shotgun (WGS) entry which is preliminary data.</text>
</comment>
<dbReference type="Proteomes" id="UP000230821">
    <property type="component" value="Unassembled WGS sequence"/>
</dbReference>
<organism evidence="1 2">
    <name type="scientific">candidate division KSB3 bacterium</name>
    <dbReference type="NCBI Taxonomy" id="2044937"/>
    <lineage>
        <taxon>Bacteria</taxon>
        <taxon>candidate division KSB3</taxon>
    </lineage>
</organism>
<gene>
    <name evidence="1" type="ORF">CSA56_18385</name>
</gene>
<dbReference type="EMBL" id="PDSK01000147">
    <property type="protein sequence ID" value="PIE31416.1"/>
    <property type="molecule type" value="Genomic_DNA"/>
</dbReference>
<accession>A0A2G6K6U9</accession>
<proteinExistence type="predicted"/>
<dbReference type="AlphaFoldDB" id="A0A2G6K6U9"/>